<evidence type="ECO:0000313" key="4">
    <source>
        <dbReference type="Proteomes" id="UP000515734"/>
    </source>
</evidence>
<protein>
    <recommendedName>
        <fullName evidence="2">DUF1023 domain-containing protein</fullName>
    </recommendedName>
</protein>
<sequence length="120" mass="12681">MVGEASALRSEIQNQLGLAGRGGEPVSTIAWLGYEPPANDDISVLEAGFDRRANEAAPDLADFYRGVNATNVHGSEVNLSAFGHSYGSLTTAQALHELGRRARSTTPRSMGRPVSASPTR</sequence>
<organism evidence="3 4">
    <name type="scientific">Mycolicibacterium litorale</name>
    <dbReference type="NCBI Taxonomy" id="758802"/>
    <lineage>
        <taxon>Bacteria</taxon>
        <taxon>Bacillati</taxon>
        <taxon>Actinomycetota</taxon>
        <taxon>Actinomycetes</taxon>
        <taxon>Mycobacteriales</taxon>
        <taxon>Mycobacteriaceae</taxon>
        <taxon>Mycolicibacterium</taxon>
    </lineage>
</organism>
<evidence type="ECO:0000259" key="2">
    <source>
        <dbReference type="Pfam" id="PF06259"/>
    </source>
</evidence>
<name>A0A6S6PBP2_9MYCO</name>
<gene>
    <name evidence="3" type="ORF">NIIDNTM18_50270</name>
</gene>
<reference evidence="3 4" key="1">
    <citation type="submission" date="2020-07" db="EMBL/GenBank/DDBJ databases">
        <title>Complete genome sequence of Mycolicibacterium litorale like strain isolated from cardiac implantable electronic device infection.</title>
        <authorList>
            <person name="Fukano H."/>
            <person name="Miyama H."/>
            <person name="Hoshino Y."/>
        </authorList>
    </citation>
    <scope>NUCLEOTIDE SEQUENCE [LARGE SCALE GENOMIC DNA]</scope>
    <source>
        <strain evidence="3 4">NIIDNTM18</strain>
    </source>
</reference>
<dbReference type="AlphaFoldDB" id="A0A6S6PBP2"/>
<feature type="domain" description="DUF1023" evidence="2">
    <location>
        <begin position="1"/>
        <end position="100"/>
    </location>
</feature>
<accession>A0A6S6PBP2</accession>
<evidence type="ECO:0000256" key="1">
    <source>
        <dbReference type="SAM" id="MobiDB-lite"/>
    </source>
</evidence>
<feature type="region of interest" description="Disordered" evidence="1">
    <location>
        <begin position="98"/>
        <end position="120"/>
    </location>
</feature>
<dbReference type="Proteomes" id="UP000515734">
    <property type="component" value="Chromosome"/>
</dbReference>
<dbReference type="Pfam" id="PF06259">
    <property type="entry name" value="Abhydrolase_8"/>
    <property type="match status" value="1"/>
</dbReference>
<dbReference type="EMBL" id="AP023287">
    <property type="protein sequence ID" value="BCI55749.1"/>
    <property type="molecule type" value="Genomic_DNA"/>
</dbReference>
<dbReference type="InterPro" id="IPR010427">
    <property type="entry name" value="DUF1023"/>
</dbReference>
<evidence type="ECO:0000313" key="3">
    <source>
        <dbReference type="EMBL" id="BCI55749.1"/>
    </source>
</evidence>
<dbReference type="RefSeq" id="WP_232100420.1">
    <property type="nucleotide sequence ID" value="NZ_AP023287.1"/>
</dbReference>
<proteinExistence type="predicted"/>